<dbReference type="STRING" id="240159.A0A4U5VSL3"/>
<evidence type="ECO:0000313" key="3">
    <source>
        <dbReference type="Proteomes" id="UP000298787"/>
    </source>
</evidence>
<keyword evidence="3" id="KW-1185">Reference proteome</keyword>
<proteinExistence type="predicted"/>
<evidence type="ECO:0000256" key="1">
    <source>
        <dbReference type="SAM" id="MobiDB-lite"/>
    </source>
</evidence>
<gene>
    <name evidence="2" type="ORF">D9C73_025113</name>
</gene>
<feature type="compositionally biased region" description="Basic and acidic residues" evidence="1">
    <location>
        <begin position="144"/>
        <end position="158"/>
    </location>
</feature>
<organism evidence="2 3">
    <name type="scientific">Collichthys lucidus</name>
    <name type="common">Big head croaker</name>
    <name type="synonym">Sciaena lucida</name>
    <dbReference type="NCBI Taxonomy" id="240159"/>
    <lineage>
        <taxon>Eukaryota</taxon>
        <taxon>Metazoa</taxon>
        <taxon>Chordata</taxon>
        <taxon>Craniata</taxon>
        <taxon>Vertebrata</taxon>
        <taxon>Euteleostomi</taxon>
        <taxon>Actinopterygii</taxon>
        <taxon>Neopterygii</taxon>
        <taxon>Teleostei</taxon>
        <taxon>Neoteleostei</taxon>
        <taxon>Acanthomorphata</taxon>
        <taxon>Eupercaria</taxon>
        <taxon>Sciaenidae</taxon>
        <taxon>Collichthys</taxon>
    </lineage>
</organism>
<accession>A0A4U5VSL3</accession>
<reference evidence="2 3" key="1">
    <citation type="submission" date="2019-01" db="EMBL/GenBank/DDBJ databases">
        <title>Genome Assembly of Collichthys lucidus.</title>
        <authorList>
            <person name="Cai M."/>
            <person name="Xiao S."/>
        </authorList>
    </citation>
    <scope>NUCLEOTIDE SEQUENCE [LARGE SCALE GENOMIC DNA]</scope>
    <source>
        <strain evidence="2">JT15FE1705JMU</strain>
        <tissue evidence="2">Muscle</tissue>
    </source>
</reference>
<evidence type="ECO:0000313" key="2">
    <source>
        <dbReference type="EMBL" id="TKS90980.1"/>
    </source>
</evidence>
<dbReference type="Proteomes" id="UP000298787">
    <property type="component" value="Chromosome 22"/>
</dbReference>
<protein>
    <submittedName>
        <fullName evidence="2">Uncharacterized protein</fullName>
    </submittedName>
</protein>
<dbReference type="AlphaFoldDB" id="A0A4U5VSL3"/>
<feature type="region of interest" description="Disordered" evidence="1">
    <location>
        <begin position="116"/>
        <end position="158"/>
    </location>
</feature>
<feature type="compositionally biased region" description="Polar residues" evidence="1">
    <location>
        <begin position="116"/>
        <end position="129"/>
    </location>
</feature>
<sequence length="158" mass="17685">MALEEFEHIGTGLSHRELLFTYERNAALLQICNATTDRYGRAVPCFHLLLPLPCLTQPEAAILESHGIEVPSPSCHSNGEEGEMQEFADQVNHRFTEQDYCDNMGRANIEQETSSLRIVEQQDPSSLATTEVAALPSPTPQVLDQKEEDSKRETVDEE</sequence>
<name>A0A4U5VSL3_COLLU</name>
<dbReference type="EMBL" id="CM014099">
    <property type="protein sequence ID" value="TKS90980.1"/>
    <property type="molecule type" value="Genomic_DNA"/>
</dbReference>